<proteinExistence type="predicted"/>
<keyword evidence="3" id="KW-1185">Reference proteome</keyword>
<gene>
    <name evidence="2" type="ORF">SK128_022186</name>
</gene>
<protein>
    <submittedName>
        <fullName evidence="2">Uncharacterized protein</fullName>
    </submittedName>
</protein>
<feature type="region of interest" description="Disordered" evidence="1">
    <location>
        <begin position="37"/>
        <end position="89"/>
    </location>
</feature>
<reference evidence="2 3" key="1">
    <citation type="submission" date="2023-11" db="EMBL/GenBank/DDBJ databases">
        <title>Halocaridina rubra genome assembly.</title>
        <authorList>
            <person name="Smith C."/>
        </authorList>
    </citation>
    <scope>NUCLEOTIDE SEQUENCE [LARGE SCALE GENOMIC DNA]</scope>
    <source>
        <strain evidence="2">EP-1</strain>
        <tissue evidence="2">Whole</tissue>
    </source>
</reference>
<evidence type="ECO:0000313" key="3">
    <source>
        <dbReference type="Proteomes" id="UP001381693"/>
    </source>
</evidence>
<feature type="compositionally biased region" description="Polar residues" evidence="1">
    <location>
        <begin position="39"/>
        <end position="57"/>
    </location>
</feature>
<organism evidence="2 3">
    <name type="scientific">Halocaridina rubra</name>
    <name type="common">Hawaiian red shrimp</name>
    <dbReference type="NCBI Taxonomy" id="373956"/>
    <lineage>
        <taxon>Eukaryota</taxon>
        <taxon>Metazoa</taxon>
        <taxon>Ecdysozoa</taxon>
        <taxon>Arthropoda</taxon>
        <taxon>Crustacea</taxon>
        <taxon>Multicrustacea</taxon>
        <taxon>Malacostraca</taxon>
        <taxon>Eumalacostraca</taxon>
        <taxon>Eucarida</taxon>
        <taxon>Decapoda</taxon>
        <taxon>Pleocyemata</taxon>
        <taxon>Caridea</taxon>
        <taxon>Atyoidea</taxon>
        <taxon>Atyidae</taxon>
        <taxon>Halocaridina</taxon>
    </lineage>
</organism>
<comment type="caution">
    <text evidence="2">The sequence shown here is derived from an EMBL/GenBank/DDBJ whole genome shotgun (WGS) entry which is preliminary data.</text>
</comment>
<evidence type="ECO:0000313" key="2">
    <source>
        <dbReference type="EMBL" id="KAK7071943.1"/>
    </source>
</evidence>
<sequence length="89" mass="10309">MHVTHITRSGLKPMQHLYDEAQRERKKFLIFRFFPQDPQLKSPSTSDNLQPSTSTPSEFMPCIYPQPPTSTSADFMPPSNCHRSLREDD</sequence>
<name>A0AAN8X0I2_HALRR</name>
<dbReference type="AlphaFoldDB" id="A0AAN8X0I2"/>
<evidence type="ECO:0000256" key="1">
    <source>
        <dbReference type="SAM" id="MobiDB-lite"/>
    </source>
</evidence>
<dbReference type="Proteomes" id="UP001381693">
    <property type="component" value="Unassembled WGS sequence"/>
</dbReference>
<feature type="non-terminal residue" evidence="2">
    <location>
        <position position="89"/>
    </location>
</feature>
<accession>A0AAN8X0I2</accession>
<dbReference type="EMBL" id="JAXCGZ010013795">
    <property type="protein sequence ID" value="KAK7071943.1"/>
    <property type="molecule type" value="Genomic_DNA"/>
</dbReference>